<reference evidence="1" key="1">
    <citation type="journal article" date="2014" name="Int. J. Syst. Evol. Microbiol.">
        <title>Complete genome sequence of Corynebacterium casei LMG S-19264T (=DSM 44701T), isolated from a smear-ripened cheese.</title>
        <authorList>
            <consortium name="US DOE Joint Genome Institute (JGI-PGF)"/>
            <person name="Walter F."/>
            <person name="Albersmeier A."/>
            <person name="Kalinowski J."/>
            <person name="Ruckert C."/>
        </authorList>
    </citation>
    <scope>NUCLEOTIDE SEQUENCE</scope>
    <source>
        <strain evidence="1">JCM 17820</strain>
    </source>
</reference>
<organism evidence="1 2">
    <name type="scientific">Haloarcula pellucida</name>
    <dbReference type="NCBI Taxonomy" id="1427151"/>
    <lineage>
        <taxon>Archaea</taxon>
        <taxon>Methanobacteriati</taxon>
        <taxon>Methanobacteriota</taxon>
        <taxon>Stenosarchaea group</taxon>
        <taxon>Halobacteria</taxon>
        <taxon>Halobacteriales</taxon>
        <taxon>Haloarculaceae</taxon>
        <taxon>Haloarcula</taxon>
    </lineage>
</organism>
<reference evidence="1" key="2">
    <citation type="submission" date="2020-09" db="EMBL/GenBank/DDBJ databases">
        <authorList>
            <person name="Sun Q."/>
            <person name="Ohkuma M."/>
        </authorList>
    </citation>
    <scope>NUCLEOTIDE SEQUENCE</scope>
    <source>
        <strain evidence="1">JCM 17820</strain>
    </source>
</reference>
<dbReference type="EMBL" id="BMOU01000003">
    <property type="protein sequence ID" value="GGN94912.1"/>
    <property type="molecule type" value="Genomic_DNA"/>
</dbReference>
<dbReference type="RefSeq" id="WP_188997393.1">
    <property type="nucleotide sequence ID" value="NZ_BMOU01000003.1"/>
</dbReference>
<evidence type="ECO:0000313" key="2">
    <source>
        <dbReference type="Proteomes" id="UP000605784"/>
    </source>
</evidence>
<sequence>MYGDGTDFGISFTIDSDSVSLSPIGEYQVLDLEGPVVIVGDADASYRVVPTGDESDESEDLRALSVDEIRAALSELSDDDDFQSIVDNCPTNTPLVYDDIDYLTRHLPTTSLQQCKELSEDTPFKKELLLQVAYVERQNSLVGHSDNVLEYYLEQRDEIAEKLRSADEIDSEIERSFFSYLLLASALIEELTTETVLNELFREEARLDSITEHVRSMGHAKRLQKLCDIQILTGGDHGSLVDVKDRRNNLVHDAQTRAGLNELESRREVADILEQTDRCASVLLAISGKNIESVIAKRGCEPYIDHAQSEAIADTITTWEREQEDQLNALRSCDRANLEDLRWDVEESNPGNYDITDGFDFEGFDDQELYNILMHFVEAAEEAFLDRIDADANESNLDRFDFALLVLLCGGHSYEDIARWLDTDEKYVQRKENVIAWRASKFEKDLVEEIPRPENPIWPSEVAEDEGDTC</sequence>
<name>A0A830GL82_9EURY</name>
<evidence type="ECO:0000313" key="1">
    <source>
        <dbReference type="EMBL" id="GGN94912.1"/>
    </source>
</evidence>
<accession>A0A830GL82</accession>
<comment type="caution">
    <text evidence="1">The sequence shown here is derived from an EMBL/GenBank/DDBJ whole genome shotgun (WGS) entry which is preliminary data.</text>
</comment>
<proteinExistence type="predicted"/>
<protein>
    <recommendedName>
        <fullName evidence="3">Apea-like HEPN domain-containing protein</fullName>
    </recommendedName>
</protein>
<gene>
    <name evidence="1" type="ORF">GCM10009030_21750</name>
</gene>
<dbReference type="AlphaFoldDB" id="A0A830GL82"/>
<dbReference type="Proteomes" id="UP000605784">
    <property type="component" value="Unassembled WGS sequence"/>
</dbReference>
<evidence type="ECO:0008006" key="3">
    <source>
        <dbReference type="Google" id="ProtNLM"/>
    </source>
</evidence>
<keyword evidence="2" id="KW-1185">Reference proteome</keyword>